<gene>
    <name evidence="5" type="ORF">GCM10007315_24500</name>
</gene>
<dbReference type="RefSeq" id="WP_189411969.1">
    <property type="nucleotide sequence ID" value="NZ_BMYJ01000007.1"/>
</dbReference>
<feature type="domain" description="Peptidase M10 serralysin C-terminal" evidence="4">
    <location>
        <begin position="431"/>
        <end position="532"/>
    </location>
</feature>
<dbReference type="Proteomes" id="UP000638981">
    <property type="component" value="Unassembled WGS sequence"/>
</dbReference>
<evidence type="ECO:0000259" key="4">
    <source>
        <dbReference type="Pfam" id="PF08548"/>
    </source>
</evidence>
<protein>
    <recommendedName>
        <fullName evidence="4">Peptidase M10 serralysin C-terminal domain-containing protein</fullName>
    </recommendedName>
</protein>
<dbReference type="InterPro" id="IPR013858">
    <property type="entry name" value="Peptidase_M10B_C"/>
</dbReference>
<dbReference type="GO" id="GO:0005615">
    <property type="term" value="C:extracellular space"/>
    <property type="evidence" value="ECO:0007669"/>
    <property type="project" value="InterPro"/>
</dbReference>
<comment type="caution">
    <text evidence="5">The sequence shown here is derived from an EMBL/GenBank/DDBJ whole genome shotgun (WGS) entry which is preliminary data.</text>
</comment>
<keyword evidence="6" id="KW-1185">Reference proteome</keyword>
<organism evidence="5 6">
    <name type="scientific">Neogemmobacter tilapiae</name>
    <dbReference type="NCBI Taxonomy" id="875041"/>
    <lineage>
        <taxon>Bacteria</taxon>
        <taxon>Pseudomonadati</taxon>
        <taxon>Pseudomonadota</taxon>
        <taxon>Alphaproteobacteria</taxon>
        <taxon>Rhodobacterales</taxon>
        <taxon>Paracoccaceae</taxon>
        <taxon>Neogemmobacter</taxon>
    </lineage>
</organism>
<evidence type="ECO:0000256" key="1">
    <source>
        <dbReference type="ARBA" id="ARBA00004613"/>
    </source>
</evidence>
<proteinExistence type="predicted"/>
<evidence type="ECO:0000313" key="5">
    <source>
        <dbReference type="EMBL" id="GHC59805.1"/>
    </source>
</evidence>
<dbReference type="GO" id="GO:0005509">
    <property type="term" value="F:calcium ion binding"/>
    <property type="evidence" value="ECO:0007669"/>
    <property type="project" value="InterPro"/>
</dbReference>
<dbReference type="Pfam" id="PF08548">
    <property type="entry name" value="Peptidase_M10_C"/>
    <property type="match status" value="1"/>
</dbReference>
<dbReference type="EMBL" id="BMYJ01000007">
    <property type="protein sequence ID" value="GHC59805.1"/>
    <property type="molecule type" value="Genomic_DNA"/>
</dbReference>
<dbReference type="InterPro" id="IPR011049">
    <property type="entry name" value="Serralysin-like_metalloprot_C"/>
</dbReference>
<dbReference type="AlphaFoldDB" id="A0A918WNL5"/>
<reference evidence="5" key="2">
    <citation type="submission" date="2020-09" db="EMBL/GenBank/DDBJ databases">
        <authorList>
            <person name="Sun Q."/>
            <person name="Kim S."/>
        </authorList>
    </citation>
    <scope>NUCLEOTIDE SEQUENCE</scope>
    <source>
        <strain evidence="5">KCTC 23310</strain>
    </source>
</reference>
<evidence type="ECO:0000313" key="6">
    <source>
        <dbReference type="Proteomes" id="UP000638981"/>
    </source>
</evidence>
<dbReference type="SUPFAM" id="SSF51120">
    <property type="entry name" value="beta-Roll"/>
    <property type="match status" value="1"/>
</dbReference>
<evidence type="ECO:0000256" key="2">
    <source>
        <dbReference type="ARBA" id="ARBA00022525"/>
    </source>
</evidence>
<evidence type="ECO:0000256" key="3">
    <source>
        <dbReference type="ARBA" id="ARBA00022737"/>
    </source>
</evidence>
<reference evidence="5" key="1">
    <citation type="journal article" date="2014" name="Int. J. Syst. Evol. Microbiol.">
        <title>Complete genome sequence of Corynebacterium casei LMG S-19264T (=DSM 44701T), isolated from a smear-ripened cheese.</title>
        <authorList>
            <consortium name="US DOE Joint Genome Institute (JGI-PGF)"/>
            <person name="Walter F."/>
            <person name="Albersmeier A."/>
            <person name="Kalinowski J."/>
            <person name="Ruckert C."/>
        </authorList>
    </citation>
    <scope>NUCLEOTIDE SEQUENCE</scope>
    <source>
        <strain evidence="5">KCTC 23310</strain>
    </source>
</reference>
<dbReference type="PROSITE" id="PS00330">
    <property type="entry name" value="HEMOLYSIN_CALCIUM"/>
    <property type="match status" value="2"/>
</dbReference>
<keyword evidence="3" id="KW-0677">Repeat</keyword>
<name>A0A918WNL5_9RHOB</name>
<dbReference type="InterPro" id="IPR018511">
    <property type="entry name" value="Hemolysin-typ_Ca-bd_CS"/>
</dbReference>
<dbReference type="Gene3D" id="2.150.10.10">
    <property type="entry name" value="Serralysin-like metalloprotease, C-terminal"/>
    <property type="match status" value="1"/>
</dbReference>
<accession>A0A918WNL5</accession>
<keyword evidence="2" id="KW-0964">Secreted</keyword>
<comment type="subcellular location">
    <subcellularLocation>
        <location evidence="1">Secreted</location>
    </subcellularLocation>
</comment>
<sequence>MPLAPTDEFFFNTHIRGNQYDVQLAALANGGFVASWTDAGEHPGDASDNAVRLQVFAADGRMIGPERLVNTTTEGRQEHGDVVALKGGGFMVVWDDYSSGMADVRGQAFSADGKKQGAEVVLNSATEGMQFLAHVHPLLDGGFVVTWDDREQRNPLVLQRYDAKGQAVGENLQIVNHATGAEIVDMGDAGLLILSSEYGRRLSILSPTGTVETLDLAPFATANLVVSEKTAARLSDGSIMVVARLADSFFGGSDVVQLRLGADGQPLGDWTQVNRPEVTHSTATDNLEPSILALDDGGYLVVWREMAQTRLSNGSLITALSEIRAQRFDAAGQAVGAQNLVNQSTEFNQVGPAAINLADGRTVIAWSDGSHQNGDPDYNGITGRIFDYRTKAVDVTGTRGADSFLGTDWKDSLMGLGGGDDLSGGRGGDRLIGGKGADLLTGGAGRDDFIYASAKDAKGDLIVDFQPGLDDFDLRSLMPGGAFIGAKVFGKTAGEVRYVKATGLLQGDVNGDGRADWSLTIVNKAALSVADFMF</sequence>
<dbReference type="PRINTS" id="PR00313">
    <property type="entry name" value="CABNDNGRPT"/>
</dbReference>